<dbReference type="GeneID" id="80557603"/>
<dbReference type="PROSITE" id="PS50525">
    <property type="entry name" value="RDRP_SSRNA_NEG_SEG"/>
    <property type="match status" value="1"/>
</dbReference>
<evidence type="ECO:0000256" key="1">
    <source>
        <dbReference type="ARBA" id="ARBA00012494"/>
    </source>
</evidence>
<evidence type="ECO:0000256" key="3">
    <source>
        <dbReference type="ARBA" id="ARBA00022679"/>
    </source>
</evidence>
<dbReference type="InterPro" id="IPR007099">
    <property type="entry name" value="RNA-dir_pol_NSvirus"/>
</dbReference>
<name>A0A6C0PIL1_9VIRU</name>
<dbReference type="Pfam" id="PF06317">
    <property type="entry name" value="Arena_RNA_pol"/>
    <property type="match status" value="1"/>
</dbReference>
<reference evidence="9" key="1">
    <citation type="journal article" date="2020" name="bioRxiv">
        <title>Identification of Reptarenaviruses, Hartmaniviruses and a Novel Chuvirus in Captive Brazilian Native Boa Constrictors with Boid Inclusion Body Disease.</title>
        <authorList>
            <person name="Argenta F.F."/>
            <person name="Hepojoki J."/>
            <person name="Smura T."/>
            <person name="Szirovicza L."/>
            <person name="Hammerschmitt M.E."/>
            <person name="Driemeier D."/>
            <person name="Kipar A."/>
            <person name="Hetzel U."/>
        </authorList>
    </citation>
    <scope>NUCLEOTIDE SEQUENCE [LARGE SCALE GENOMIC DNA]</scope>
</reference>
<organism evidence="8 9">
    <name type="scientific">SetPatVet virus 1</name>
    <dbReference type="NCBI Taxonomy" id="2848071"/>
    <lineage>
        <taxon>Viruses</taxon>
        <taxon>Riboviria</taxon>
        <taxon>Orthornavirae</taxon>
        <taxon>Negarnaviricota</taxon>
        <taxon>Polyploviricotina</taxon>
        <taxon>Bunyaviricetes</taxon>
        <taxon>Hareavirales</taxon>
        <taxon>Arenaviridae</taxon>
        <taxon>Hartmanivirus</taxon>
        <taxon>Hartmanivirus brazilense</taxon>
    </lineage>
</organism>
<evidence type="ECO:0000256" key="5">
    <source>
        <dbReference type="ARBA" id="ARBA00030436"/>
    </source>
</evidence>
<evidence type="ECO:0000259" key="7">
    <source>
        <dbReference type="PROSITE" id="PS50525"/>
    </source>
</evidence>
<dbReference type="InterPro" id="IPR010453">
    <property type="entry name" value="RNA_pol_arenavir"/>
</dbReference>
<sequence length="1186" mass="137647">ITEFYNENGLNWILNDSKQVELHELCNNLPNLEGLKEMALLCLDEEEDDLSSIIKKRIKDSNDPDGMHFCILMKLKECKQNIRILSKNRSRGNKFVNKLSSRNSSSIELLNNIRKEKLKNKEVISELTCLDLIDELKQLNFGLSYKEQVGGTRELYVGDINSKLTTKVAEEFVKQISHLNPLSCLYNHESEDLIRKHVAECQNINKFESYDDFMDMTLEQAESLVEDTQTFLFGSLDHSKWGPTSMPSLFAILSEQINDAVEICLSKEKRMDCITDILWKHVTKNVEVSSEYAEYLVKNAMNFKTNSQPFERKNFDEIDNYCYNLLRENKLGLQKYPFDMGQGILHGWSDLWAGKTEEFIWRLINTELGGDQYTCVTSDDQATIIINVENDLLAIEMHYILSKLLNKKMSEKSTWGTKWFEFKSVFVSEGQEISPTIKFLAIPCFGFEVYDPLNFLNTTDTIIQSAYDNCANIEQCENLLKMSKKLLSCAGFGKSQIEKLSHKHFYKCDIHPLMFDDMTFTERKLYSLMKLIDDKIVPNNQFILKCLSEIDEILKNWQKNPLGVVTLCKKRITELIELEKQNGIYDELRTWDPVKDGPVRVCSGRMKNTKENNIILSLDPCRQVEDPKVAKLYNFIRKHFQCVSYNSLEQSIIESIKDTLRTMSNGENFSGLVATCRSNSFKLGGKHVNMDESMKFSASTILDDYLQLKIQVLIETLTLETKHYINFPGSEEEPKITTETRGSFVDQDFLIPALASIEKLDKEFFENIVKPTIPLRRLTIMNPQQLIRMDLIQEADASFNMEFREPHNVFRINSVSFNSTYHQGNDGFCWERTGLVGKMKFNDQLQKLESKLILNSFVKPIPINYETIFDTWMTLTNDELKTPLLKEGDEMQILIANSINEKRQIIISELYNKFPQHLSDKRIYNDEHTFIVSKEICLENQSVIVTFVRDKFSKTSSCTMYWTKLPLKTPRSLEKDFFRKLLDDDQLDAWVVDKQRVKHKLKSEPSLYDKLSSPALIRQGSIGYYKFVEHIPTFQEVFTPRLNIKHIVECLSTINVSQFMTDILKEYSLLGETIYERMIETKPDYLSTKTGNILTFKRAMNTTIQCMQISQEKLQCMKLFNDLFDEPMIVDFRGVCLMSKPGLDGWLMSADSRFLVSRTKRVLSLSALEGLVEELLREEEEEESWL</sequence>
<evidence type="ECO:0000313" key="9">
    <source>
        <dbReference type="Proteomes" id="UP000679203"/>
    </source>
</evidence>
<keyword evidence="3" id="KW-0808">Transferase</keyword>
<keyword evidence="8" id="KW-0548">Nucleotidyltransferase</keyword>
<dbReference type="RefSeq" id="YP_010839989.1">
    <property type="nucleotide sequence ID" value="NC_078313.1"/>
</dbReference>
<dbReference type="GO" id="GO:0039694">
    <property type="term" value="P:viral RNA genome replication"/>
    <property type="evidence" value="ECO:0007669"/>
    <property type="project" value="InterPro"/>
</dbReference>
<evidence type="ECO:0000256" key="6">
    <source>
        <dbReference type="ARBA" id="ARBA00031012"/>
    </source>
</evidence>
<dbReference type="GO" id="GO:0003968">
    <property type="term" value="F:RNA-directed RNA polymerase activity"/>
    <property type="evidence" value="ECO:0007669"/>
    <property type="project" value="UniProtKB-KW"/>
</dbReference>
<dbReference type="KEGG" id="vg:80557603"/>
<dbReference type="EMBL" id="MN567049">
    <property type="protein sequence ID" value="QHX39756.1"/>
    <property type="molecule type" value="Genomic_RNA"/>
</dbReference>
<evidence type="ECO:0000256" key="4">
    <source>
        <dbReference type="ARBA" id="ARBA00030285"/>
    </source>
</evidence>
<dbReference type="Proteomes" id="UP000679203">
    <property type="component" value="Genome"/>
</dbReference>
<keyword evidence="9" id="KW-1185">Reference proteome</keyword>
<feature type="non-terminal residue" evidence="8">
    <location>
        <position position="1"/>
    </location>
</feature>
<feature type="domain" description="RdRp catalytic" evidence="7">
    <location>
        <begin position="221"/>
        <end position="415"/>
    </location>
</feature>
<proteinExistence type="predicted"/>
<evidence type="ECO:0000313" key="8">
    <source>
        <dbReference type="EMBL" id="QHX39756.1"/>
    </source>
</evidence>
<protein>
    <recommendedName>
        <fullName evidence="2">RNA-directed RNA polymerase L</fullName>
        <ecNumber evidence="1">2.7.7.48</ecNumber>
    </recommendedName>
    <alternativeName>
        <fullName evidence="4">Large structural protein</fullName>
    </alternativeName>
    <alternativeName>
        <fullName evidence="6">Replicase</fullName>
    </alternativeName>
    <alternativeName>
        <fullName evidence="5">Transcriptase</fullName>
    </alternativeName>
</protein>
<accession>A0A6C0PIL1</accession>
<dbReference type="EC" id="2.7.7.48" evidence="1"/>
<keyword evidence="8" id="KW-0696">RNA-directed RNA polymerase</keyword>
<evidence type="ECO:0000256" key="2">
    <source>
        <dbReference type="ARBA" id="ARBA00018602"/>
    </source>
</evidence>